<reference evidence="1" key="1">
    <citation type="submission" date="2018-02" db="EMBL/GenBank/DDBJ databases">
        <title>Rhizophora mucronata_Transcriptome.</title>
        <authorList>
            <person name="Meera S.P."/>
            <person name="Sreeshan A."/>
            <person name="Augustine A."/>
        </authorList>
    </citation>
    <scope>NUCLEOTIDE SEQUENCE</scope>
    <source>
        <tissue evidence="1">Leaf</tissue>
    </source>
</reference>
<sequence>MTTWEDLHEAELMEVQLMVL</sequence>
<evidence type="ECO:0000313" key="1">
    <source>
        <dbReference type="EMBL" id="MBX45778.1"/>
    </source>
</evidence>
<dbReference type="EMBL" id="GGEC01065294">
    <property type="protein sequence ID" value="MBX45778.1"/>
    <property type="molecule type" value="Transcribed_RNA"/>
</dbReference>
<name>A0A2P2NTD2_RHIMU</name>
<protein>
    <submittedName>
        <fullName evidence="1">Uncharacterized protein</fullName>
    </submittedName>
</protein>
<accession>A0A2P2NTD2</accession>
<organism evidence="1">
    <name type="scientific">Rhizophora mucronata</name>
    <name type="common">Asiatic mangrove</name>
    <dbReference type="NCBI Taxonomy" id="61149"/>
    <lineage>
        <taxon>Eukaryota</taxon>
        <taxon>Viridiplantae</taxon>
        <taxon>Streptophyta</taxon>
        <taxon>Embryophyta</taxon>
        <taxon>Tracheophyta</taxon>
        <taxon>Spermatophyta</taxon>
        <taxon>Magnoliopsida</taxon>
        <taxon>eudicotyledons</taxon>
        <taxon>Gunneridae</taxon>
        <taxon>Pentapetalae</taxon>
        <taxon>rosids</taxon>
        <taxon>fabids</taxon>
        <taxon>Malpighiales</taxon>
        <taxon>Rhizophoraceae</taxon>
        <taxon>Rhizophora</taxon>
    </lineage>
</organism>
<dbReference type="AlphaFoldDB" id="A0A2P2NTD2"/>
<proteinExistence type="predicted"/>